<name>A0AAV0ZCM4_VICFA</name>
<protein>
    <submittedName>
        <fullName evidence="1">Uncharacterized protein</fullName>
    </submittedName>
</protein>
<sequence>MVLIRMSNSMMKKVKLSDSRRMSNTVTKKVEVITASTLQTLSLIPGLLGFKIPSLENKNLLDGDINNWNLHGCYNSSEFGYNTIYSGYPESERTLKPLEETKLTRLTPGVPLVANLDDLEEPEVQIPPPIDSDEEEAIRVIVDNNIIDVLSLKLLQVKSKKLSLSFIPQLLATQINKLARGNVYFGDEES</sequence>
<proteinExistence type="predicted"/>
<reference evidence="1 2" key="1">
    <citation type="submission" date="2023-01" db="EMBL/GenBank/DDBJ databases">
        <authorList>
            <person name="Kreplak J."/>
        </authorList>
    </citation>
    <scope>NUCLEOTIDE SEQUENCE [LARGE SCALE GENOMIC DNA]</scope>
</reference>
<evidence type="ECO:0000313" key="1">
    <source>
        <dbReference type="EMBL" id="CAI8595919.1"/>
    </source>
</evidence>
<dbReference type="Proteomes" id="UP001157006">
    <property type="component" value="Chromosome 2"/>
</dbReference>
<evidence type="ECO:0000313" key="2">
    <source>
        <dbReference type="Proteomes" id="UP001157006"/>
    </source>
</evidence>
<gene>
    <name evidence="1" type="ORF">VFH_II008560</name>
</gene>
<keyword evidence="2" id="KW-1185">Reference proteome</keyword>
<accession>A0AAV0ZCM4</accession>
<organism evidence="1 2">
    <name type="scientific">Vicia faba</name>
    <name type="common">Broad bean</name>
    <name type="synonym">Faba vulgaris</name>
    <dbReference type="NCBI Taxonomy" id="3906"/>
    <lineage>
        <taxon>Eukaryota</taxon>
        <taxon>Viridiplantae</taxon>
        <taxon>Streptophyta</taxon>
        <taxon>Embryophyta</taxon>
        <taxon>Tracheophyta</taxon>
        <taxon>Spermatophyta</taxon>
        <taxon>Magnoliopsida</taxon>
        <taxon>eudicotyledons</taxon>
        <taxon>Gunneridae</taxon>
        <taxon>Pentapetalae</taxon>
        <taxon>rosids</taxon>
        <taxon>fabids</taxon>
        <taxon>Fabales</taxon>
        <taxon>Fabaceae</taxon>
        <taxon>Papilionoideae</taxon>
        <taxon>50 kb inversion clade</taxon>
        <taxon>NPAAA clade</taxon>
        <taxon>Hologalegina</taxon>
        <taxon>IRL clade</taxon>
        <taxon>Fabeae</taxon>
        <taxon>Vicia</taxon>
    </lineage>
</organism>
<dbReference type="EMBL" id="OX451737">
    <property type="protein sequence ID" value="CAI8595919.1"/>
    <property type="molecule type" value="Genomic_DNA"/>
</dbReference>
<dbReference type="AlphaFoldDB" id="A0AAV0ZCM4"/>